<sequence>MSYCFMGDSVDFVKEKIQDKEGIPSNLNTLVFKGIQVNDYDIQKESTLASHSSMQIFVKTLTGKTITLKVEGSDTIENVKAKIQDKEGIPPDQQRLIFAGKQLEDGNTLSDYNIQKESTLHLVLRLCGGERKKRKAAEMKLSNYEDIIPTNFDKSFVFEVRQVPLPPTLKNEKPYVMNALMFDGEGRSFEVTAWYDQCDPFYSLLKDKEMPIWISLKDAVKSDYKDGYSPKYASIKSSKLVITKDSEFVAVHIPEKELPEAKKRLKKNGVEKPEKADIPPILPTSKLQDFCDALESANEEKRFGGIVVELINPKFFESASKFVSTVTDGKLKAKLEWTSEVNEKAYQDESIVFVKDVVASFATPDSKIYGSNFKDAVVFTLRTKLPPAIIKPKKDEKLIDYDDIEEIKFPEYF</sequence>
<dbReference type="PRINTS" id="PR00348">
    <property type="entry name" value="UBIQUITIN"/>
</dbReference>
<dbReference type="GO" id="GO:0003729">
    <property type="term" value="F:mRNA binding"/>
    <property type="evidence" value="ECO:0007669"/>
    <property type="project" value="UniProtKB-ARBA"/>
</dbReference>
<comment type="similarity">
    <text evidence="3">Belongs to the ubiquitin family.</text>
</comment>
<dbReference type="Gene3D" id="3.10.20.90">
    <property type="entry name" value="Phosphatidylinositol 3-kinase Catalytic Subunit, Chain A, domain 1"/>
    <property type="match status" value="2"/>
</dbReference>
<keyword evidence="5" id="KW-1017">Isopeptide bond</keyword>
<organism evidence="9 10">
    <name type="scientific">Panagrolaimus davidi</name>
    <dbReference type="NCBI Taxonomy" id="227884"/>
    <lineage>
        <taxon>Eukaryota</taxon>
        <taxon>Metazoa</taxon>
        <taxon>Ecdysozoa</taxon>
        <taxon>Nematoda</taxon>
        <taxon>Chromadorea</taxon>
        <taxon>Rhabditida</taxon>
        <taxon>Tylenchina</taxon>
        <taxon>Panagrolaimomorpha</taxon>
        <taxon>Panagrolaimoidea</taxon>
        <taxon>Panagrolaimidae</taxon>
        <taxon>Panagrolaimus</taxon>
    </lineage>
</organism>
<dbReference type="GO" id="GO:0005634">
    <property type="term" value="C:nucleus"/>
    <property type="evidence" value="ECO:0007669"/>
    <property type="project" value="UniProtKB-SubCell"/>
</dbReference>
<dbReference type="InterPro" id="IPR029071">
    <property type="entry name" value="Ubiquitin-like_domsf"/>
</dbReference>
<dbReference type="InterPro" id="IPR000626">
    <property type="entry name" value="Ubiquitin-like_dom"/>
</dbReference>
<dbReference type="Proteomes" id="UP000887578">
    <property type="component" value="Unplaced"/>
</dbReference>
<name>A0A914QWZ3_9BILA</name>
<evidence type="ECO:0000256" key="1">
    <source>
        <dbReference type="ARBA" id="ARBA00004123"/>
    </source>
</evidence>
<dbReference type="CDD" id="cd01803">
    <property type="entry name" value="Ubl_ubiquitin"/>
    <property type="match status" value="1"/>
</dbReference>
<feature type="domain" description="Ubiquitin-like" evidence="8">
    <location>
        <begin position="54"/>
        <end position="129"/>
    </location>
</feature>
<proteinExistence type="inferred from homology"/>
<keyword evidence="4" id="KW-0963">Cytoplasm</keyword>
<dbReference type="SUPFAM" id="SSF54236">
    <property type="entry name" value="Ubiquitin-like"/>
    <property type="match status" value="2"/>
</dbReference>
<dbReference type="InterPro" id="IPR019956">
    <property type="entry name" value="Ubiquitin_dom"/>
</dbReference>
<dbReference type="InterPro" id="IPR019954">
    <property type="entry name" value="Ubiquitin_CS"/>
</dbReference>
<keyword evidence="9" id="KW-1185">Reference proteome</keyword>
<dbReference type="GO" id="GO:0005737">
    <property type="term" value="C:cytoplasm"/>
    <property type="evidence" value="ECO:0007669"/>
    <property type="project" value="UniProtKB-SubCell"/>
</dbReference>
<evidence type="ECO:0000256" key="5">
    <source>
        <dbReference type="ARBA" id="ARBA00022499"/>
    </source>
</evidence>
<evidence type="ECO:0000256" key="6">
    <source>
        <dbReference type="ARBA" id="ARBA00022737"/>
    </source>
</evidence>
<dbReference type="AlphaFoldDB" id="A0A914QWZ3"/>
<evidence type="ECO:0000256" key="3">
    <source>
        <dbReference type="ARBA" id="ARBA00008430"/>
    </source>
</evidence>
<evidence type="ECO:0000256" key="2">
    <source>
        <dbReference type="ARBA" id="ARBA00004496"/>
    </source>
</evidence>
<evidence type="ECO:0000313" key="9">
    <source>
        <dbReference type="Proteomes" id="UP000887578"/>
    </source>
</evidence>
<evidence type="ECO:0000256" key="7">
    <source>
        <dbReference type="ARBA" id="ARBA00023242"/>
    </source>
</evidence>
<dbReference type="WBParaSite" id="PDA_v2.g6397.t1">
    <property type="protein sequence ID" value="PDA_v2.g6397.t1"/>
    <property type="gene ID" value="PDA_v2.g6397"/>
</dbReference>
<dbReference type="Pfam" id="PF00240">
    <property type="entry name" value="ubiquitin"/>
    <property type="match status" value="2"/>
</dbReference>
<dbReference type="SMART" id="SM00213">
    <property type="entry name" value="UBQ"/>
    <property type="match status" value="1"/>
</dbReference>
<dbReference type="PROSITE" id="PS00299">
    <property type="entry name" value="UBIQUITIN_1"/>
    <property type="match status" value="1"/>
</dbReference>
<keyword evidence="6" id="KW-0677">Repeat</keyword>
<accession>A0A914QWZ3</accession>
<reference evidence="10" key="1">
    <citation type="submission" date="2022-11" db="UniProtKB">
        <authorList>
            <consortium name="WormBaseParasite"/>
        </authorList>
    </citation>
    <scope>IDENTIFICATION</scope>
</reference>
<protein>
    <submittedName>
        <fullName evidence="10">Ubiquitin-like domain-containing protein</fullName>
    </submittedName>
</protein>
<dbReference type="PROSITE" id="PS50053">
    <property type="entry name" value="UBIQUITIN_2"/>
    <property type="match status" value="2"/>
</dbReference>
<keyword evidence="7" id="KW-0539">Nucleus</keyword>
<comment type="subcellular location">
    <subcellularLocation>
        <location evidence="2">Cytoplasm</location>
    </subcellularLocation>
    <subcellularLocation>
        <location evidence="1">Nucleus</location>
    </subcellularLocation>
</comment>
<feature type="domain" description="Ubiquitin-like" evidence="8">
    <location>
        <begin position="8"/>
        <end position="63"/>
    </location>
</feature>
<dbReference type="FunFam" id="3.10.20.90:FF:000011">
    <property type="entry name" value="Polyubiquitin Ubiquitin"/>
    <property type="match status" value="1"/>
</dbReference>
<evidence type="ECO:0000256" key="4">
    <source>
        <dbReference type="ARBA" id="ARBA00022490"/>
    </source>
</evidence>
<dbReference type="InterPro" id="IPR050158">
    <property type="entry name" value="Ubiquitin_ubiquitin-like"/>
</dbReference>
<evidence type="ECO:0000313" key="10">
    <source>
        <dbReference type="WBParaSite" id="PDA_v2.g6397.t1"/>
    </source>
</evidence>
<dbReference type="PANTHER" id="PTHR10666">
    <property type="entry name" value="UBIQUITIN"/>
    <property type="match status" value="1"/>
</dbReference>
<evidence type="ECO:0000259" key="8">
    <source>
        <dbReference type="PROSITE" id="PS50053"/>
    </source>
</evidence>